<dbReference type="Proteomes" id="UP000887574">
    <property type="component" value="Unplaced"/>
</dbReference>
<accession>A0A915CKY5</accession>
<organism evidence="2 3">
    <name type="scientific">Ditylenchus dipsaci</name>
    <dbReference type="NCBI Taxonomy" id="166011"/>
    <lineage>
        <taxon>Eukaryota</taxon>
        <taxon>Metazoa</taxon>
        <taxon>Ecdysozoa</taxon>
        <taxon>Nematoda</taxon>
        <taxon>Chromadorea</taxon>
        <taxon>Rhabditida</taxon>
        <taxon>Tylenchina</taxon>
        <taxon>Tylenchomorpha</taxon>
        <taxon>Sphaerularioidea</taxon>
        <taxon>Anguinidae</taxon>
        <taxon>Anguininae</taxon>
        <taxon>Ditylenchus</taxon>
    </lineage>
</organism>
<evidence type="ECO:0000313" key="2">
    <source>
        <dbReference type="Proteomes" id="UP000887574"/>
    </source>
</evidence>
<dbReference type="InterPro" id="IPR019426">
    <property type="entry name" value="7TM_GPCR_serpentine_rcpt_Srv"/>
</dbReference>
<feature type="transmembrane region" description="Helical" evidence="1">
    <location>
        <begin position="85"/>
        <end position="118"/>
    </location>
</feature>
<reference evidence="3" key="1">
    <citation type="submission" date="2022-11" db="UniProtKB">
        <authorList>
            <consortium name="WormBaseParasite"/>
        </authorList>
    </citation>
    <scope>IDENTIFICATION</scope>
</reference>
<proteinExistence type="predicted"/>
<dbReference type="AlphaFoldDB" id="A0A915CKY5"/>
<dbReference type="Pfam" id="PF10323">
    <property type="entry name" value="7TM_GPCR_Srv"/>
    <property type="match status" value="1"/>
</dbReference>
<keyword evidence="1" id="KW-0472">Membrane</keyword>
<protein>
    <submittedName>
        <fullName evidence="3">Uncharacterized protein</fullName>
    </submittedName>
</protein>
<evidence type="ECO:0000256" key="1">
    <source>
        <dbReference type="SAM" id="Phobius"/>
    </source>
</evidence>
<keyword evidence="1" id="KW-1133">Transmembrane helix</keyword>
<feature type="transmembrane region" description="Helical" evidence="1">
    <location>
        <begin position="38"/>
        <end position="59"/>
    </location>
</feature>
<dbReference type="WBParaSite" id="jg10241">
    <property type="protein sequence ID" value="jg10241"/>
    <property type="gene ID" value="jg10241"/>
</dbReference>
<evidence type="ECO:0000313" key="3">
    <source>
        <dbReference type="WBParaSite" id="jg10241"/>
    </source>
</evidence>
<keyword evidence="1" id="KW-0812">Transmembrane</keyword>
<name>A0A915CKY5_9BILA</name>
<sequence>MLLSYDFYVRLQADNNTFTLDFHRQSGNYYWKSSLRTAISAIIFCIVCGTLNLFTIWAYKRTTTTHTKTDMDKKQLEEQKMENRLTIYAIITFVAQFANALFMILVYVCVTYFGALFFPVFAQFPWVNDLTTIAVNAWVLLWQAVVLGKKSESEEPIYHYYRH</sequence>
<keyword evidence="2" id="KW-1185">Reference proteome</keyword>